<dbReference type="Pfam" id="PF00174">
    <property type="entry name" value="Oxidored_molyb"/>
    <property type="match status" value="1"/>
</dbReference>
<evidence type="ECO:0000313" key="4">
    <source>
        <dbReference type="Proteomes" id="UP001595420"/>
    </source>
</evidence>
<dbReference type="InterPro" id="IPR000572">
    <property type="entry name" value="OxRdtase_Mopterin-bd_dom"/>
</dbReference>
<gene>
    <name evidence="3" type="ORF">ACFOD3_15555</name>
</gene>
<feature type="chain" id="PRO_5045101418" evidence="1">
    <location>
        <begin position="23"/>
        <end position="169"/>
    </location>
</feature>
<evidence type="ECO:0000259" key="2">
    <source>
        <dbReference type="Pfam" id="PF00174"/>
    </source>
</evidence>
<comment type="caution">
    <text evidence="3">The sequence shown here is derived from an EMBL/GenBank/DDBJ whole genome shotgun (WGS) entry which is preliminary data.</text>
</comment>
<reference evidence="4" key="1">
    <citation type="journal article" date="2019" name="Int. J. Syst. Evol. Microbiol.">
        <title>The Global Catalogue of Microorganisms (GCM) 10K type strain sequencing project: providing services to taxonomists for standard genome sequencing and annotation.</title>
        <authorList>
            <consortium name="The Broad Institute Genomics Platform"/>
            <consortium name="The Broad Institute Genome Sequencing Center for Infectious Disease"/>
            <person name="Wu L."/>
            <person name="Ma J."/>
        </authorList>
    </citation>
    <scope>NUCLEOTIDE SEQUENCE [LARGE SCALE GENOMIC DNA]</scope>
    <source>
        <strain evidence="4">CGMCC 1.16855</strain>
    </source>
</reference>
<feature type="domain" description="Oxidoreductase molybdopterin-binding" evidence="2">
    <location>
        <begin position="66"/>
        <end position="144"/>
    </location>
</feature>
<feature type="signal peptide" evidence="1">
    <location>
        <begin position="1"/>
        <end position="22"/>
    </location>
</feature>
<evidence type="ECO:0000256" key="1">
    <source>
        <dbReference type="SAM" id="SignalP"/>
    </source>
</evidence>
<name>A0ABV7BUQ2_9PROT</name>
<keyword evidence="4" id="KW-1185">Reference proteome</keyword>
<dbReference type="EMBL" id="JBHRSB010000004">
    <property type="protein sequence ID" value="MFC3001322.1"/>
    <property type="molecule type" value="Genomic_DNA"/>
</dbReference>
<dbReference type="Proteomes" id="UP001595420">
    <property type="component" value="Unassembled WGS sequence"/>
</dbReference>
<evidence type="ECO:0000313" key="3">
    <source>
        <dbReference type="EMBL" id="MFC3001322.1"/>
    </source>
</evidence>
<proteinExistence type="predicted"/>
<keyword evidence="1" id="KW-0732">Signal</keyword>
<dbReference type="RefSeq" id="WP_216837392.1">
    <property type="nucleotide sequence ID" value="NZ_JAFNJS010000004.1"/>
</dbReference>
<sequence>MRRRSLAILPIVGALAGLAAQAQPAPGTASSGPGRIILRVGGRIAGGARDFDLAGLEALGLEVLQTQTQWTGTEERRFSGVPLARLLQAVSAQGETLRVQALNDYAVTLPREDADRHGALLATREGGVPLRIRDRGPIWLIYPWTERPELDLPIYRERAIWQIRSIDVI</sequence>
<organism evidence="3 4">
    <name type="scientific">Falsiroseomonas tokyonensis</name>
    <dbReference type="NCBI Taxonomy" id="430521"/>
    <lineage>
        <taxon>Bacteria</taxon>
        <taxon>Pseudomonadati</taxon>
        <taxon>Pseudomonadota</taxon>
        <taxon>Alphaproteobacteria</taxon>
        <taxon>Acetobacterales</taxon>
        <taxon>Roseomonadaceae</taxon>
        <taxon>Falsiroseomonas</taxon>
    </lineage>
</organism>
<accession>A0ABV7BUQ2</accession>
<protein>
    <submittedName>
        <fullName evidence="3">Molybdopterin-dependent oxidoreductase</fullName>
    </submittedName>
</protein>